<gene>
    <name evidence="1" type="ORF">LCGC14_1008120</name>
</gene>
<name>A0A0F9N5P5_9ZZZZ</name>
<protein>
    <submittedName>
        <fullName evidence="1">Uncharacterized protein</fullName>
    </submittedName>
</protein>
<sequence>LEYLDSRTDITIIISIKLWLEYLYSKYYKKNKLEPFLKIFFLHFSYELKILMNSSQIVTLLSEFMDKIQKENYFDK</sequence>
<accession>A0A0F9N5P5</accession>
<dbReference type="EMBL" id="LAZR01003940">
    <property type="protein sequence ID" value="KKN13259.1"/>
    <property type="molecule type" value="Genomic_DNA"/>
</dbReference>
<feature type="non-terminal residue" evidence="1">
    <location>
        <position position="1"/>
    </location>
</feature>
<dbReference type="AlphaFoldDB" id="A0A0F9N5P5"/>
<reference evidence="1" key="1">
    <citation type="journal article" date="2015" name="Nature">
        <title>Complex archaea that bridge the gap between prokaryotes and eukaryotes.</title>
        <authorList>
            <person name="Spang A."/>
            <person name="Saw J.H."/>
            <person name="Jorgensen S.L."/>
            <person name="Zaremba-Niedzwiedzka K."/>
            <person name="Martijn J."/>
            <person name="Lind A.E."/>
            <person name="van Eijk R."/>
            <person name="Schleper C."/>
            <person name="Guy L."/>
            <person name="Ettema T.J."/>
        </authorList>
    </citation>
    <scope>NUCLEOTIDE SEQUENCE</scope>
</reference>
<comment type="caution">
    <text evidence="1">The sequence shown here is derived from an EMBL/GenBank/DDBJ whole genome shotgun (WGS) entry which is preliminary data.</text>
</comment>
<evidence type="ECO:0000313" key="1">
    <source>
        <dbReference type="EMBL" id="KKN13259.1"/>
    </source>
</evidence>
<organism evidence="1">
    <name type="scientific">marine sediment metagenome</name>
    <dbReference type="NCBI Taxonomy" id="412755"/>
    <lineage>
        <taxon>unclassified sequences</taxon>
        <taxon>metagenomes</taxon>
        <taxon>ecological metagenomes</taxon>
    </lineage>
</organism>
<proteinExistence type="predicted"/>